<sequence>MLFSRSARTSLASAALPCAALLVGCADPVGRYEDFIARDTAAREGQGAGEGGGAGGDAPCALPEAGAADGDFLFSLSAYLSPRTPIVFLAKLATEARDGGLGFSLRFQPLEAADRRTPTGTPVDVGPYEAGADGAFTAALPTITVPGNANPISGSDLEATITLTGSLCAPADFVCGDVTGTVARPLRLDLADSTFAMDRITDPTSYPAPVIDCERRPALPLE</sequence>
<dbReference type="PROSITE" id="PS51257">
    <property type="entry name" value="PROKAR_LIPOPROTEIN"/>
    <property type="match status" value="1"/>
</dbReference>
<dbReference type="EMBL" id="CP012670">
    <property type="protein sequence ID" value="AUX26178.1"/>
    <property type="molecule type" value="Genomic_DNA"/>
</dbReference>
<evidence type="ECO:0000313" key="2">
    <source>
        <dbReference type="Proteomes" id="UP000295781"/>
    </source>
</evidence>
<gene>
    <name evidence="1" type="ORF">SOCEGT47_067390</name>
</gene>
<organism evidence="1 2">
    <name type="scientific">Sorangium cellulosum</name>
    <name type="common">Polyangium cellulosum</name>
    <dbReference type="NCBI Taxonomy" id="56"/>
    <lineage>
        <taxon>Bacteria</taxon>
        <taxon>Pseudomonadati</taxon>
        <taxon>Myxococcota</taxon>
        <taxon>Polyangia</taxon>
        <taxon>Polyangiales</taxon>
        <taxon>Polyangiaceae</taxon>
        <taxon>Sorangium</taxon>
    </lineage>
</organism>
<proteinExistence type="predicted"/>
<protein>
    <submittedName>
        <fullName evidence="1">Uncharacterized protein</fullName>
    </submittedName>
</protein>
<name>A0A4P2QA93_SORCE</name>
<dbReference type="Proteomes" id="UP000295781">
    <property type="component" value="Chromosome"/>
</dbReference>
<dbReference type="AlphaFoldDB" id="A0A4P2QA93"/>
<reference evidence="1 2" key="1">
    <citation type="submission" date="2015-09" db="EMBL/GenBank/DDBJ databases">
        <title>Sorangium comparison.</title>
        <authorList>
            <person name="Zaburannyi N."/>
            <person name="Bunk B."/>
            <person name="Overmann J."/>
            <person name="Mueller R."/>
        </authorList>
    </citation>
    <scope>NUCLEOTIDE SEQUENCE [LARGE SCALE GENOMIC DNA]</scope>
    <source>
        <strain evidence="1 2">So ceGT47</strain>
    </source>
</reference>
<accession>A0A4P2QA93</accession>
<evidence type="ECO:0000313" key="1">
    <source>
        <dbReference type="EMBL" id="AUX26178.1"/>
    </source>
</evidence>